<comment type="caution">
    <text evidence="3">The sequence shown here is derived from an EMBL/GenBank/DDBJ whole genome shotgun (WGS) entry which is preliminary data.</text>
</comment>
<evidence type="ECO:0000259" key="1">
    <source>
        <dbReference type="Pfam" id="PF00534"/>
    </source>
</evidence>
<name>A0ABT1ATZ1_9FLAO</name>
<dbReference type="SUPFAM" id="SSF53756">
    <property type="entry name" value="UDP-Glycosyltransferase/glycogen phosphorylase"/>
    <property type="match status" value="1"/>
</dbReference>
<dbReference type="Pfam" id="PF00534">
    <property type="entry name" value="Glycos_transf_1"/>
    <property type="match status" value="1"/>
</dbReference>
<feature type="domain" description="Glycosyl transferase family 1" evidence="1">
    <location>
        <begin position="172"/>
        <end position="323"/>
    </location>
</feature>
<accession>A0ABT1ATZ1</accession>
<dbReference type="InterPro" id="IPR050194">
    <property type="entry name" value="Glycosyltransferase_grp1"/>
</dbReference>
<feature type="domain" description="Glycosyltransferase subfamily 4-like N-terminal" evidence="2">
    <location>
        <begin position="43"/>
        <end position="162"/>
    </location>
</feature>
<evidence type="ECO:0000259" key="2">
    <source>
        <dbReference type="Pfam" id="PF13439"/>
    </source>
</evidence>
<dbReference type="InterPro" id="IPR028098">
    <property type="entry name" value="Glyco_trans_4-like_N"/>
</dbReference>
<dbReference type="Pfam" id="PF13439">
    <property type="entry name" value="Glyco_transf_4"/>
    <property type="match status" value="1"/>
</dbReference>
<dbReference type="PANTHER" id="PTHR45947:SF3">
    <property type="entry name" value="SULFOQUINOVOSYL TRANSFERASE SQD2"/>
    <property type="match status" value="1"/>
</dbReference>
<gene>
    <name evidence="3" type="ORF">NG653_00560</name>
</gene>
<protein>
    <submittedName>
        <fullName evidence="3">Glycosyltransferase family 4 protein</fullName>
    </submittedName>
</protein>
<dbReference type="Gene3D" id="3.40.50.2000">
    <property type="entry name" value="Glycogen Phosphorylase B"/>
    <property type="match status" value="2"/>
</dbReference>
<proteinExistence type="predicted"/>
<dbReference type="EMBL" id="JAMXIB010000001">
    <property type="protein sequence ID" value="MCO5723326.1"/>
    <property type="molecule type" value="Genomic_DNA"/>
</dbReference>
<keyword evidence="4" id="KW-1185">Reference proteome</keyword>
<dbReference type="CDD" id="cd03801">
    <property type="entry name" value="GT4_PimA-like"/>
    <property type="match status" value="1"/>
</dbReference>
<reference evidence="3 4" key="1">
    <citation type="submission" date="2022-06" db="EMBL/GenBank/DDBJ databases">
        <authorList>
            <person name="Xuan X."/>
        </authorList>
    </citation>
    <scope>NUCLEOTIDE SEQUENCE [LARGE SCALE GENOMIC DNA]</scope>
    <source>
        <strain evidence="3 4">2V75</strain>
    </source>
</reference>
<dbReference type="PANTHER" id="PTHR45947">
    <property type="entry name" value="SULFOQUINOVOSYL TRANSFERASE SQD2"/>
    <property type="match status" value="1"/>
</dbReference>
<organism evidence="3 4">
    <name type="scientific">Robiginitalea marina</name>
    <dbReference type="NCBI Taxonomy" id="2954105"/>
    <lineage>
        <taxon>Bacteria</taxon>
        <taxon>Pseudomonadati</taxon>
        <taxon>Bacteroidota</taxon>
        <taxon>Flavobacteriia</taxon>
        <taxon>Flavobacteriales</taxon>
        <taxon>Flavobacteriaceae</taxon>
        <taxon>Robiginitalea</taxon>
    </lineage>
</organism>
<dbReference type="InterPro" id="IPR001296">
    <property type="entry name" value="Glyco_trans_1"/>
</dbReference>
<sequence length="352" mass="40819">MAQESVKQTLYYPLRKHAHSKVEAWESPLKRQMVFSGVLKEYHRIFFRQKIKFLFRDIQSKVSLTDFTLVHATTLFSDGALALKIFRKYRIPYIVAVRGTDINLFLKYRKDLNSLAREILREAKQVVFISESLRNNFFSTPLIQKLEGELKGKCRVIPNGLDAYWIENANPRKKQTPPTNILYIGKFNTNKNVLLLLQAFLSLKENFPELRINLVGKGGSQEPEIKKLAREHKESITFHGPIYDQEKLRQMFRENHIFAMVSKGETFGLVYVEALTQGLPIVFTQNQGIDGTFKEKVGEAADPRSKESIKKGLQAVVENYPEYHTENLDFSRFSWPLIAKQYMDLYKDATSK</sequence>
<evidence type="ECO:0000313" key="3">
    <source>
        <dbReference type="EMBL" id="MCO5723326.1"/>
    </source>
</evidence>
<evidence type="ECO:0000313" key="4">
    <source>
        <dbReference type="Proteomes" id="UP001206312"/>
    </source>
</evidence>
<dbReference type="Proteomes" id="UP001206312">
    <property type="component" value="Unassembled WGS sequence"/>
</dbReference>